<accession>A0AAD8PFB5</accession>
<proteinExistence type="predicted"/>
<protein>
    <submittedName>
        <fullName evidence="2">Uncharacterized protein</fullName>
    </submittedName>
</protein>
<evidence type="ECO:0000313" key="2">
    <source>
        <dbReference type="EMBL" id="KAK1444303.1"/>
    </source>
</evidence>
<organism evidence="2 3">
    <name type="scientific">Babesia gibsoni</name>
    <dbReference type="NCBI Taxonomy" id="33632"/>
    <lineage>
        <taxon>Eukaryota</taxon>
        <taxon>Sar</taxon>
        <taxon>Alveolata</taxon>
        <taxon>Apicomplexa</taxon>
        <taxon>Aconoidasida</taxon>
        <taxon>Piroplasmida</taxon>
        <taxon>Babesiidae</taxon>
        <taxon>Babesia</taxon>
    </lineage>
</organism>
<evidence type="ECO:0000313" key="3">
    <source>
        <dbReference type="Proteomes" id="UP001230268"/>
    </source>
</evidence>
<keyword evidence="1" id="KW-0472">Membrane</keyword>
<keyword evidence="1" id="KW-1133">Transmembrane helix</keyword>
<dbReference type="AlphaFoldDB" id="A0AAD8PFB5"/>
<name>A0AAD8PFB5_BABGI</name>
<feature type="transmembrane region" description="Helical" evidence="1">
    <location>
        <begin position="61"/>
        <end position="83"/>
    </location>
</feature>
<gene>
    <name evidence="2" type="ORF">BgAZ_102090</name>
</gene>
<reference evidence="2" key="1">
    <citation type="submission" date="2023-08" db="EMBL/GenBank/DDBJ databases">
        <title>Draft sequence of the Babesia gibsoni genome.</title>
        <authorList>
            <person name="Yamagishi J.Y."/>
            <person name="Xuan X.X."/>
        </authorList>
    </citation>
    <scope>NUCLEOTIDE SEQUENCE</scope>
    <source>
        <strain evidence="2">Azabu</strain>
    </source>
</reference>
<keyword evidence="1" id="KW-0812">Transmembrane</keyword>
<comment type="caution">
    <text evidence="2">The sequence shown here is derived from an EMBL/GenBank/DDBJ whole genome shotgun (WGS) entry which is preliminary data.</text>
</comment>
<keyword evidence="3" id="KW-1185">Reference proteome</keyword>
<dbReference type="EMBL" id="JAVEPI010000001">
    <property type="protein sequence ID" value="KAK1444303.1"/>
    <property type="molecule type" value="Genomic_DNA"/>
</dbReference>
<sequence>MINLLCKIPRQLRRANLLQPRFTNHLRHFSSPTTDKKGTHTQSGAFGDKPNIRDYYSRKEIAALFLQPFCVIVAYLWVLWQFFKYFCNVNSVEDFMKVLRWKYRNYILSNAQEREH</sequence>
<evidence type="ECO:0000256" key="1">
    <source>
        <dbReference type="SAM" id="Phobius"/>
    </source>
</evidence>
<dbReference type="Proteomes" id="UP001230268">
    <property type="component" value="Unassembled WGS sequence"/>
</dbReference>